<protein>
    <recommendedName>
        <fullName evidence="2">Transposase IS4-like domain-containing protein</fullName>
    </recommendedName>
</protein>
<sequence>KVYNLRSGCERIFSRLLDLCMQNPSVRGLRTISNHCTIAHITVLLVALTAAKTGNKDKIRFVKSFLPNI</sequence>
<accession>X1ESI9</accession>
<evidence type="ECO:0000313" key="1">
    <source>
        <dbReference type="EMBL" id="GAH11593.1"/>
    </source>
</evidence>
<comment type="caution">
    <text evidence="1">The sequence shown here is derived from an EMBL/GenBank/DDBJ whole genome shotgun (WGS) entry which is preliminary data.</text>
</comment>
<organism evidence="1">
    <name type="scientific">marine sediment metagenome</name>
    <dbReference type="NCBI Taxonomy" id="412755"/>
    <lineage>
        <taxon>unclassified sequences</taxon>
        <taxon>metagenomes</taxon>
        <taxon>ecological metagenomes</taxon>
    </lineage>
</organism>
<name>X1ESI9_9ZZZZ</name>
<gene>
    <name evidence="1" type="ORF">S01H4_52295</name>
</gene>
<reference evidence="1" key="1">
    <citation type="journal article" date="2014" name="Front. Microbiol.">
        <title>High frequency of phylogenetically diverse reductive dehalogenase-homologous genes in deep subseafloor sedimentary metagenomes.</title>
        <authorList>
            <person name="Kawai M."/>
            <person name="Futagami T."/>
            <person name="Toyoda A."/>
            <person name="Takaki Y."/>
            <person name="Nishi S."/>
            <person name="Hori S."/>
            <person name="Arai W."/>
            <person name="Tsubouchi T."/>
            <person name="Morono Y."/>
            <person name="Uchiyama I."/>
            <person name="Ito T."/>
            <person name="Fujiyama A."/>
            <person name="Inagaki F."/>
            <person name="Takami H."/>
        </authorList>
    </citation>
    <scope>NUCLEOTIDE SEQUENCE</scope>
    <source>
        <strain evidence="1">Expedition CK06-06</strain>
    </source>
</reference>
<proteinExistence type="predicted"/>
<feature type="non-terminal residue" evidence="1">
    <location>
        <position position="1"/>
    </location>
</feature>
<evidence type="ECO:0008006" key="2">
    <source>
        <dbReference type="Google" id="ProtNLM"/>
    </source>
</evidence>
<dbReference type="AlphaFoldDB" id="X1ESI9"/>
<dbReference type="EMBL" id="BART01029862">
    <property type="protein sequence ID" value="GAH11593.1"/>
    <property type="molecule type" value="Genomic_DNA"/>
</dbReference>